<protein>
    <submittedName>
        <fullName evidence="2">Uncharacterized protein</fullName>
    </submittedName>
</protein>
<sequence>MSSSIRVAHMPTPNTTLSTPEPEPQAEVSSPLDTTEPEENISLAGNCDLTTTPRMKRSSKCIDEYGWIHCDTCGTWLAEMDTAHFRKAIASCGFDVLKNVYTK</sequence>
<proteinExistence type="predicted"/>
<evidence type="ECO:0000256" key="1">
    <source>
        <dbReference type="SAM" id="MobiDB-lite"/>
    </source>
</evidence>
<name>A0AAV4HIS2_9GAST</name>
<dbReference type="EMBL" id="BMAT01009007">
    <property type="protein sequence ID" value="GFR96651.1"/>
    <property type="molecule type" value="Genomic_DNA"/>
</dbReference>
<accession>A0AAV4HIS2</accession>
<evidence type="ECO:0000313" key="2">
    <source>
        <dbReference type="EMBL" id="GFR96651.1"/>
    </source>
</evidence>
<dbReference type="Proteomes" id="UP000762676">
    <property type="component" value="Unassembled WGS sequence"/>
</dbReference>
<comment type="caution">
    <text evidence="2">The sequence shown here is derived from an EMBL/GenBank/DDBJ whole genome shotgun (WGS) entry which is preliminary data.</text>
</comment>
<keyword evidence="3" id="KW-1185">Reference proteome</keyword>
<organism evidence="2 3">
    <name type="scientific">Elysia marginata</name>
    <dbReference type="NCBI Taxonomy" id="1093978"/>
    <lineage>
        <taxon>Eukaryota</taxon>
        <taxon>Metazoa</taxon>
        <taxon>Spiralia</taxon>
        <taxon>Lophotrochozoa</taxon>
        <taxon>Mollusca</taxon>
        <taxon>Gastropoda</taxon>
        <taxon>Heterobranchia</taxon>
        <taxon>Euthyneura</taxon>
        <taxon>Panpulmonata</taxon>
        <taxon>Sacoglossa</taxon>
        <taxon>Placobranchoidea</taxon>
        <taxon>Plakobranchidae</taxon>
        <taxon>Elysia</taxon>
    </lineage>
</organism>
<reference evidence="2 3" key="1">
    <citation type="journal article" date="2021" name="Elife">
        <title>Chloroplast acquisition without the gene transfer in kleptoplastic sea slugs, Plakobranchus ocellatus.</title>
        <authorList>
            <person name="Maeda T."/>
            <person name="Takahashi S."/>
            <person name="Yoshida T."/>
            <person name="Shimamura S."/>
            <person name="Takaki Y."/>
            <person name="Nagai Y."/>
            <person name="Toyoda A."/>
            <person name="Suzuki Y."/>
            <person name="Arimoto A."/>
            <person name="Ishii H."/>
            <person name="Satoh N."/>
            <person name="Nishiyama T."/>
            <person name="Hasebe M."/>
            <person name="Maruyama T."/>
            <person name="Minagawa J."/>
            <person name="Obokata J."/>
            <person name="Shigenobu S."/>
        </authorList>
    </citation>
    <scope>NUCLEOTIDE SEQUENCE [LARGE SCALE GENOMIC DNA]</scope>
</reference>
<feature type="region of interest" description="Disordered" evidence="1">
    <location>
        <begin position="1"/>
        <end position="46"/>
    </location>
</feature>
<evidence type="ECO:0000313" key="3">
    <source>
        <dbReference type="Proteomes" id="UP000762676"/>
    </source>
</evidence>
<dbReference type="AlphaFoldDB" id="A0AAV4HIS2"/>
<gene>
    <name evidence="2" type="ORF">ElyMa_004457200</name>
</gene>